<dbReference type="Pfam" id="PF08761">
    <property type="entry name" value="dUTPase_2"/>
    <property type="match status" value="1"/>
</dbReference>
<dbReference type="EMBL" id="JAYDYW010000012">
    <property type="protein sequence ID" value="MEE1675309.1"/>
    <property type="molecule type" value="Genomic_DNA"/>
</dbReference>
<comment type="caution">
    <text evidence="1">The sequence shown here is derived from an EMBL/GenBank/DDBJ whole genome shotgun (WGS) entry which is preliminary data.</text>
</comment>
<dbReference type="Proteomes" id="UP001310248">
    <property type="component" value="Unassembled WGS sequence"/>
</dbReference>
<organism evidence="1 2">
    <name type="scientific">Agarivorans aestuarii</name>
    <dbReference type="NCBI Taxonomy" id="1563703"/>
    <lineage>
        <taxon>Bacteria</taxon>
        <taxon>Pseudomonadati</taxon>
        <taxon>Pseudomonadota</taxon>
        <taxon>Gammaproteobacteria</taxon>
        <taxon>Alteromonadales</taxon>
        <taxon>Alteromonadaceae</taxon>
        <taxon>Agarivorans</taxon>
    </lineage>
</organism>
<dbReference type="Gene3D" id="1.10.4010.10">
    <property type="entry name" value="Type II deoxyuridine triphosphatase"/>
    <property type="match status" value="1"/>
</dbReference>
<dbReference type="SUPFAM" id="SSF101386">
    <property type="entry name" value="all-alpha NTP pyrophosphatases"/>
    <property type="match status" value="1"/>
</dbReference>
<name>A0ABU7G809_9ALTE</name>
<protein>
    <submittedName>
        <fullName evidence="1">dUTP diphosphatase</fullName>
        <ecNumber evidence="1">3.6.1.23</ecNumber>
    </submittedName>
</protein>
<dbReference type="RefSeq" id="WP_329776244.1">
    <property type="nucleotide sequence ID" value="NZ_JAYDYW010000012.1"/>
</dbReference>
<accession>A0ABU7G809</accession>
<evidence type="ECO:0000313" key="1">
    <source>
        <dbReference type="EMBL" id="MEE1675309.1"/>
    </source>
</evidence>
<dbReference type="GO" id="GO:0004170">
    <property type="term" value="F:dUTP diphosphatase activity"/>
    <property type="evidence" value="ECO:0007669"/>
    <property type="project" value="UniProtKB-EC"/>
</dbReference>
<dbReference type="EC" id="3.6.1.23" evidence="1"/>
<evidence type="ECO:0000313" key="2">
    <source>
        <dbReference type="Proteomes" id="UP001310248"/>
    </source>
</evidence>
<sequence length="217" mass="25325">MLQANQAQIMLQLQDNMNAKVNPQWLSTRSPFLRAVVIEGSEAIEHHGWKWWKKQDCDLEQLQMELVDIWHFVLSELLLQSDGEHAPAQAYIFDNIAQEEVQFDGKQWQFAELNLLEKLELLIGLAAAKRTSIGLFSALLVDCKMTWQDLYQQYVSKNVLNFFRQDNGYKQGTYRKVWDGREDNEHLVELMADLDASALSFQEDLYQALHQRYGQSK</sequence>
<dbReference type="CDD" id="cd11527">
    <property type="entry name" value="NTP-PPase_dUTPase"/>
    <property type="match status" value="1"/>
</dbReference>
<dbReference type="InterPro" id="IPR014871">
    <property type="entry name" value="dUTPase/dCTP_pyrophosphatase"/>
</dbReference>
<proteinExistence type="predicted"/>
<gene>
    <name evidence="1" type="ORF">SNR37_000634</name>
</gene>
<reference evidence="2" key="1">
    <citation type="submission" date="2023-07" db="EMBL/GenBank/DDBJ databases">
        <title>Draft genome sequence of Agarivorans aestuarii strain ZMCS4, a CAZymes producing bacteria isolated from the marine brown algae Clodostephus spongiosus.</title>
        <authorList>
            <person name="Lorente B."/>
            <person name="Cabral C."/>
            <person name="Frias J."/>
            <person name="Faria J."/>
            <person name="Toubarro D."/>
        </authorList>
    </citation>
    <scope>NUCLEOTIDE SEQUENCE [LARGE SCALE GENOMIC DNA]</scope>
    <source>
        <strain evidence="2">ZMCS4</strain>
    </source>
</reference>
<keyword evidence="2" id="KW-1185">Reference proteome</keyword>
<keyword evidence="1" id="KW-0378">Hydrolase</keyword>
<reference evidence="1 2" key="2">
    <citation type="submission" date="2023-12" db="EMBL/GenBank/DDBJ databases">
        <authorList>
            <consortium name="Cladostephus spongiosus"/>
            <person name="Lorente B."/>
            <person name="Cabral C."/>
            <person name="Frias J."/>
            <person name="Faria J."/>
            <person name="Toubarro D."/>
        </authorList>
    </citation>
    <scope>NUCLEOTIDE SEQUENCE [LARGE SCALE GENOMIC DNA]</scope>
    <source>
        <strain evidence="1 2">ZMCS4</strain>
    </source>
</reference>